<accession>A0A3A3YXM9</accession>
<dbReference type="GO" id="GO:0050661">
    <property type="term" value="F:NADP binding"/>
    <property type="evidence" value="ECO:0007669"/>
    <property type="project" value="InterPro"/>
</dbReference>
<dbReference type="SUPFAM" id="SSF48179">
    <property type="entry name" value="6-phosphogluconate dehydrogenase C-terminal domain-like"/>
    <property type="match status" value="1"/>
</dbReference>
<evidence type="ECO:0000256" key="4">
    <source>
        <dbReference type="PIRSR" id="PIRSR000103-1"/>
    </source>
</evidence>
<dbReference type="Gene3D" id="3.40.50.720">
    <property type="entry name" value="NAD(P)-binding Rossmann-like Domain"/>
    <property type="match status" value="1"/>
</dbReference>
<evidence type="ECO:0000256" key="2">
    <source>
        <dbReference type="ARBA" id="ARBA00023002"/>
    </source>
</evidence>
<proteinExistence type="inferred from homology"/>
<dbReference type="InterPro" id="IPR029154">
    <property type="entry name" value="HIBADH-like_NADP-bd"/>
</dbReference>
<dbReference type="Pfam" id="PF03446">
    <property type="entry name" value="NAD_binding_2"/>
    <property type="match status" value="1"/>
</dbReference>
<evidence type="ECO:0000313" key="8">
    <source>
        <dbReference type="Proteomes" id="UP000265614"/>
    </source>
</evidence>
<dbReference type="GO" id="GO:0016491">
    <property type="term" value="F:oxidoreductase activity"/>
    <property type="evidence" value="ECO:0007669"/>
    <property type="project" value="UniProtKB-KW"/>
</dbReference>
<organism evidence="7 8">
    <name type="scientific">Vallicoccus soli</name>
    <dbReference type="NCBI Taxonomy" id="2339232"/>
    <lineage>
        <taxon>Bacteria</taxon>
        <taxon>Bacillati</taxon>
        <taxon>Actinomycetota</taxon>
        <taxon>Actinomycetes</taxon>
        <taxon>Motilibacterales</taxon>
        <taxon>Vallicoccaceae</taxon>
        <taxon>Vallicoccus</taxon>
    </lineage>
</organism>
<keyword evidence="3" id="KW-0520">NAD</keyword>
<dbReference type="InterPro" id="IPR006115">
    <property type="entry name" value="6PGDH_NADP-bd"/>
</dbReference>
<dbReference type="InterPro" id="IPR015815">
    <property type="entry name" value="HIBADH-related"/>
</dbReference>
<dbReference type="InterPro" id="IPR051265">
    <property type="entry name" value="HIBADH-related_NP60_sf"/>
</dbReference>
<dbReference type="Pfam" id="PF14833">
    <property type="entry name" value="NAD_binding_11"/>
    <property type="match status" value="1"/>
</dbReference>
<reference evidence="7 8" key="1">
    <citation type="submission" date="2018-09" db="EMBL/GenBank/DDBJ databases">
        <title>YIM 75000 draft genome.</title>
        <authorList>
            <person name="Tang S."/>
            <person name="Feng Y."/>
        </authorList>
    </citation>
    <scope>NUCLEOTIDE SEQUENCE [LARGE SCALE GENOMIC DNA]</scope>
    <source>
        <strain evidence="7 8">YIM 75000</strain>
    </source>
</reference>
<evidence type="ECO:0000259" key="5">
    <source>
        <dbReference type="Pfam" id="PF03446"/>
    </source>
</evidence>
<evidence type="ECO:0000256" key="3">
    <source>
        <dbReference type="ARBA" id="ARBA00023027"/>
    </source>
</evidence>
<dbReference type="RefSeq" id="WP_119950895.1">
    <property type="nucleotide sequence ID" value="NZ_QZEZ01000006.1"/>
</dbReference>
<dbReference type="PANTHER" id="PTHR43580">
    <property type="entry name" value="OXIDOREDUCTASE GLYR1-RELATED"/>
    <property type="match status" value="1"/>
</dbReference>
<dbReference type="InterPro" id="IPR013328">
    <property type="entry name" value="6PGD_dom2"/>
</dbReference>
<feature type="active site" evidence="4">
    <location>
        <position position="185"/>
    </location>
</feature>
<dbReference type="SUPFAM" id="SSF51735">
    <property type="entry name" value="NAD(P)-binding Rossmann-fold domains"/>
    <property type="match status" value="1"/>
</dbReference>
<gene>
    <name evidence="7" type="ORF">D5H78_12780</name>
</gene>
<feature type="domain" description="6-phosphogluconate dehydrogenase NADP-binding" evidence="5">
    <location>
        <begin position="24"/>
        <end position="176"/>
    </location>
</feature>
<comment type="similarity">
    <text evidence="1">Belongs to the HIBADH-related family.</text>
</comment>
<dbReference type="InterPro" id="IPR008927">
    <property type="entry name" value="6-PGluconate_DH-like_C_sf"/>
</dbReference>
<dbReference type="PANTHER" id="PTHR43580:SF2">
    <property type="entry name" value="CYTOKINE-LIKE NUCLEAR FACTOR N-PAC"/>
    <property type="match status" value="1"/>
</dbReference>
<comment type="caution">
    <text evidence="7">The sequence shown here is derived from an EMBL/GenBank/DDBJ whole genome shotgun (WGS) entry which is preliminary data.</text>
</comment>
<dbReference type="Gene3D" id="1.10.1040.10">
    <property type="entry name" value="N-(1-d-carboxylethyl)-l-norvaline Dehydrogenase, domain 2"/>
    <property type="match status" value="1"/>
</dbReference>
<dbReference type="OrthoDB" id="5176214at2"/>
<evidence type="ECO:0000259" key="6">
    <source>
        <dbReference type="Pfam" id="PF14833"/>
    </source>
</evidence>
<dbReference type="InterPro" id="IPR036291">
    <property type="entry name" value="NAD(P)-bd_dom_sf"/>
</dbReference>
<keyword evidence="2" id="KW-0560">Oxidoreductase</keyword>
<evidence type="ECO:0000313" key="7">
    <source>
        <dbReference type="EMBL" id="RJK94713.1"/>
    </source>
</evidence>
<name>A0A3A3YXM9_9ACTN</name>
<evidence type="ECO:0000256" key="1">
    <source>
        <dbReference type="ARBA" id="ARBA00009080"/>
    </source>
</evidence>
<protein>
    <submittedName>
        <fullName evidence="7">NAD(P)-dependent oxidoreductase</fullName>
    </submittedName>
</protein>
<dbReference type="PIRSF" id="PIRSF000103">
    <property type="entry name" value="HIBADH"/>
    <property type="match status" value="1"/>
</dbReference>
<sequence length="303" mass="30317">MTGTHDRPAPTASPGAAVPDRPVVALLGTGTMGAPMARRIAGAGLPLRVWNRTAERARPLADVAEVLDDPAAAVRGADVVVTMLFDADAVLDAVAAAAPAPGTAWLQTSTVGVDGAGRTVALARERGLVLVDAPVLGTRQPAEQGALTALASGPDEARARVRPVLDAVAQRTLWVGPAGAGSRLKLAVNAWVLTTVQGVAESLALAEGLGVEPALVLEALRGGALDSPYVQSKGAAMLGAAFDPAFPLRGAAKDAALLAAAGGAAGLDLRLAPALEAAFARALADGHGDLDMAATYLSARRAP</sequence>
<dbReference type="GO" id="GO:0051287">
    <property type="term" value="F:NAD binding"/>
    <property type="evidence" value="ECO:0007669"/>
    <property type="project" value="InterPro"/>
</dbReference>
<dbReference type="Proteomes" id="UP000265614">
    <property type="component" value="Unassembled WGS sequence"/>
</dbReference>
<feature type="domain" description="3-hydroxyisobutyrate dehydrogenase-like NAD-binding" evidence="6">
    <location>
        <begin position="179"/>
        <end position="295"/>
    </location>
</feature>
<dbReference type="EMBL" id="QZEZ01000006">
    <property type="protein sequence ID" value="RJK94713.1"/>
    <property type="molecule type" value="Genomic_DNA"/>
</dbReference>
<keyword evidence="8" id="KW-1185">Reference proteome</keyword>
<dbReference type="AlphaFoldDB" id="A0A3A3YXM9"/>